<comment type="subcellular location">
    <subcellularLocation>
        <location evidence="1">Cell membrane</location>
        <topology evidence="1">Multi-pass membrane protein</topology>
    </subcellularLocation>
</comment>
<feature type="transmembrane region" description="Helical" evidence="7">
    <location>
        <begin position="153"/>
        <end position="173"/>
    </location>
</feature>
<evidence type="ECO:0000256" key="1">
    <source>
        <dbReference type="ARBA" id="ARBA00004651"/>
    </source>
</evidence>
<accession>A0A2X0VFY1</accession>
<evidence type="ECO:0000313" key="9">
    <source>
        <dbReference type="Proteomes" id="UP000250192"/>
    </source>
</evidence>
<dbReference type="GO" id="GO:0005886">
    <property type="term" value="C:plasma membrane"/>
    <property type="evidence" value="ECO:0007669"/>
    <property type="project" value="UniProtKB-SubCell"/>
</dbReference>
<dbReference type="EMBL" id="UAPR01000013">
    <property type="protein sequence ID" value="SPT56427.1"/>
    <property type="molecule type" value="Genomic_DNA"/>
</dbReference>
<dbReference type="STRING" id="1660.APY09_08625"/>
<dbReference type="Pfam" id="PF03773">
    <property type="entry name" value="ArsP_1"/>
    <property type="match status" value="1"/>
</dbReference>
<dbReference type="InterPro" id="IPR005524">
    <property type="entry name" value="DUF318"/>
</dbReference>
<dbReference type="Proteomes" id="UP000250192">
    <property type="component" value="Unassembled WGS sequence"/>
</dbReference>
<dbReference type="AlphaFoldDB" id="A0A2X0VFY1"/>
<gene>
    <name evidence="8" type="ORF">NCTC9935_01964</name>
</gene>
<dbReference type="PANTHER" id="PTHR34184:SF4">
    <property type="entry name" value="UPF0718 PROTEIN YCGR"/>
    <property type="match status" value="1"/>
</dbReference>
<comment type="similarity">
    <text evidence="2">Belongs to the UPF0718 family.</text>
</comment>
<organism evidence="8 9">
    <name type="scientific">Schaalia odontolytica</name>
    <dbReference type="NCBI Taxonomy" id="1660"/>
    <lineage>
        <taxon>Bacteria</taxon>
        <taxon>Bacillati</taxon>
        <taxon>Actinomycetota</taxon>
        <taxon>Actinomycetes</taxon>
        <taxon>Actinomycetales</taxon>
        <taxon>Actinomycetaceae</taxon>
        <taxon>Schaalia</taxon>
    </lineage>
</organism>
<keyword evidence="9" id="KW-1185">Reference proteome</keyword>
<evidence type="ECO:0000256" key="6">
    <source>
        <dbReference type="ARBA" id="ARBA00023136"/>
    </source>
</evidence>
<dbReference type="InterPro" id="IPR052923">
    <property type="entry name" value="UPF0718"/>
</dbReference>
<evidence type="ECO:0000313" key="8">
    <source>
        <dbReference type="EMBL" id="SPT56427.1"/>
    </source>
</evidence>
<feature type="transmembrane region" description="Helical" evidence="7">
    <location>
        <begin position="270"/>
        <end position="290"/>
    </location>
</feature>
<feature type="transmembrane region" description="Helical" evidence="7">
    <location>
        <begin position="124"/>
        <end position="147"/>
    </location>
</feature>
<name>A0A2X0VFY1_9ACTO</name>
<feature type="transmembrane region" description="Helical" evidence="7">
    <location>
        <begin position="87"/>
        <end position="112"/>
    </location>
</feature>
<feature type="transmembrane region" description="Helical" evidence="7">
    <location>
        <begin position="218"/>
        <end position="236"/>
    </location>
</feature>
<keyword evidence="4 7" id="KW-0812">Transmembrane</keyword>
<feature type="transmembrane region" description="Helical" evidence="7">
    <location>
        <begin position="12"/>
        <end position="30"/>
    </location>
</feature>
<evidence type="ECO:0000256" key="5">
    <source>
        <dbReference type="ARBA" id="ARBA00022989"/>
    </source>
</evidence>
<feature type="transmembrane region" description="Helical" evidence="7">
    <location>
        <begin position="242"/>
        <end position="263"/>
    </location>
</feature>
<dbReference type="PANTHER" id="PTHR34184">
    <property type="entry name" value="UPF0718 PROTEIN YCGR"/>
    <property type="match status" value="1"/>
</dbReference>
<reference evidence="8 9" key="1">
    <citation type="submission" date="2018-06" db="EMBL/GenBank/DDBJ databases">
        <authorList>
            <consortium name="Pathogen Informatics"/>
            <person name="Doyle S."/>
        </authorList>
    </citation>
    <scope>NUCLEOTIDE SEQUENCE [LARGE SCALE GENOMIC DNA]</scope>
    <source>
        <strain evidence="8 9">NCTC9935</strain>
    </source>
</reference>
<evidence type="ECO:0000256" key="2">
    <source>
        <dbReference type="ARBA" id="ARBA00006386"/>
    </source>
</evidence>
<sequence length="336" mass="34383">MIEIETTRTVRPWGALIGACVLAALIAVWAMQGAISATGLPIGRAATIAVGMTLQAIPFLLLGVFVAELIEAFVSPSLIARVFPTNPVASVFAALIAAFLLPVCDCSAVPIFRSLLRKGVPLSAATTLMLASPAINPLVIASTYYAFGSWSLVGARIGLSIVVALTVGLSMLVSSPRALHEETDLHGSNTCGCEGGCAVPDRSISGVLGATGQSFGRILPYLLGGVAASTLAQVFWPVSSLLAGLPAPGALALMMGAGFALSLCSSSDAVIARSLASLAPTGALMGFMVYGPMMDIKNVALLASQFRIAFVVRLFVTVTAVAALVIGCAWWMGALS</sequence>
<evidence type="ECO:0000256" key="4">
    <source>
        <dbReference type="ARBA" id="ARBA00022692"/>
    </source>
</evidence>
<evidence type="ECO:0000256" key="7">
    <source>
        <dbReference type="SAM" id="Phobius"/>
    </source>
</evidence>
<keyword evidence="5 7" id="KW-1133">Transmembrane helix</keyword>
<proteinExistence type="inferred from homology"/>
<feature type="transmembrane region" description="Helical" evidence="7">
    <location>
        <begin position="310"/>
        <end position="332"/>
    </location>
</feature>
<protein>
    <submittedName>
        <fullName evidence="8">Predicted permease</fullName>
    </submittedName>
</protein>
<keyword evidence="3" id="KW-1003">Cell membrane</keyword>
<evidence type="ECO:0000256" key="3">
    <source>
        <dbReference type="ARBA" id="ARBA00022475"/>
    </source>
</evidence>
<keyword evidence="6 7" id="KW-0472">Membrane</keyword>
<feature type="transmembrane region" description="Helical" evidence="7">
    <location>
        <begin position="42"/>
        <end position="67"/>
    </location>
</feature>
<dbReference type="OrthoDB" id="9810876at2"/>